<name>A0AAE0WAT5_9BIVA</name>
<feature type="compositionally biased region" description="Basic and acidic residues" evidence="1">
    <location>
        <begin position="295"/>
        <end position="337"/>
    </location>
</feature>
<feature type="region of interest" description="Disordered" evidence="1">
    <location>
        <begin position="295"/>
        <end position="387"/>
    </location>
</feature>
<keyword evidence="3" id="KW-1185">Reference proteome</keyword>
<evidence type="ECO:0000313" key="3">
    <source>
        <dbReference type="Proteomes" id="UP001195483"/>
    </source>
</evidence>
<proteinExistence type="predicted"/>
<evidence type="ECO:0000256" key="1">
    <source>
        <dbReference type="SAM" id="MobiDB-lite"/>
    </source>
</evidence>
<dbReference type="Proteomes" id="UP001195483">
    <property type="component" value="Unassembled WGS sequence"/>
</dbReference>
<protein>
    <submittedName>
        <fullName evidence="2">Uncharacterized protein</fullName>
    </submittedName>
</protein>
<dbReference type="SUPFAM" id="SSF48452">
    <property type="entry name" value="TPR-like"/>
    <property type="match status" value="1"/>
</dbReference>
<reference evidence="2" key="1">
    <citation type="journal article" date="2021" name="Genome Biol. Evol.">
        <title>A High-Quality Reference Genome for a Parasitic Bivalve with Doubly Uniparental Inheritance (Bivalvia: Unionida).</title>
        <authorList>
            <person name="Smith C.H."/>
        </authorList>
    </citation>
    <scope>NUCLEOTIDE SEQUENCE</scope>
    <source>
        <strain evidence="2">CHS0354</strain>
    </source>
</reference>
<comment type="caution">
    <text evidence="2">The sequence shown here is derived from an EMBL/GenBank/DDBJ whole genome shotgun (WGS) entry which is preliminary data.</text>
</comment>
<organism evidence="2 3">
    <name type="scientific">Potamilus streckersoni</name>
    <dbReference type="NCBI Taxonomy" id="2493646"/>
    <lineage>
        <taxon>Eukaryota</taxon>
        <taxon>Metazoa</taxon>
        <taxon>Spiralia</taxon>
        <taxon>Lophotrochozoa</taxon>
        <taxon>Mollusca</taxon>
        <taxon>Bivalvia</taxon>
        <taxon>Autobranchia</taxon>
        <taxon>Heteroconchia</taxon>
        <taxon>Palaeoheterodonta</taxon>
        <taxon>Unionida</taxon>
        <taxon>Unionoidea</taxon>
        <taxon>Unionidae</taxon>
        <taxon>Ambleminae</taxon>
        <taxon>Lampsilini</taxon>
        <taxon>Potamilus</taxon>
    </lineage>
</organism>
<dbReference type="Gene3D" id="1.25.40.10">
    <property type="entry name" value="Tetratricopeptide repeat domain"/>
    <property type="match status" value="2"/>
</dbReference>
<dbReference type="PANTHER" id="PTHR16253">
    <property type="entry name" value="TETRATRICOPEPTIDE REPEAT PROTEIN 22"/>
    <property type="match status" value="1"/>
</dbReference>
<dbReference type="InterPro" id="IPR011990">
    <property type="entry name" value="TPR-like_helical_dom_sf"/>
</dbReference>
<gene>
    <name evidence="2" type="ORF">CHS0354_035443</name>
</gene>
<accession>A0AAE0WAT5</accession>
<dbReference type="AlphaFoldDB" id="A0AAE0WAT5"/>
<reference evidence="2" key="3">
    <citation type="submission" date="2023-05" db="EMBL/GenBank/DDBJ databases">
        <authorList>
            <person name="Smith C.H."/>
        </authorList>
    </citation>
    <scope>NUCLEOTIDE SEQUENCE</scope>
    <source>
        <strain evidence="2">CHS0354</strain>
        <tissue evidence="2">Mantle</tissue>
    </source>
</reference>
<sequence length="739" mass="85364">MLYESGEFESTAEQSRLLNLLCFLCWNAGAKDKAQEHSRKCIQLEKENIVALCNRVWMTRKDGHLTEADKELNHVEEIAKSRSDLLLRGKAEIAYSYSVFGPHYFLKSMELYEELLENIIDKCIEFNLVQLWKMDLGIIYRKFCNAGNTISTKEWEQKNKDNCMRKAASMLYEVASSKSPARWRGRCYATLGEFSYSTFTGTGLTKGKEELFPAAIKYKNTESLLNLALQLCDDDSEILNICGKNFKYLKKLDKAENVLRQSLEKRETSYAHYHLALVLKSKLYARYLEARSYRPGKKVSEKSRDGDVSHEQLKSGEHVQFNERSQHHPITKYERARQNRKFHFSSNSRRNVGKNYSGEVDASFGRSQHSGRSNRGRSIGKADPTSIRKETNFSHELSIIKARTAVLLNAKSELMATGNDECEQYVSEHVCLPVNEQHPDPYRSQQDGWMALPMLNDMFNPQESDKAMLEELLELRNMLRQYGDLSGLHDMIMKPEEEIHENIKTLLKQKEFEKASALLAVQNCVQDTRISKGLQKLAYVKYAFNLVRINKMEEASQRLQQAFAVDCSDNSELEYDIFFLYDEETDTKIDGEPTPASFLSKTVGEFSVCESGLRFTRNSHQVKPGRWRAQEQTKLMQSSMHIVLILDENEEPKGELQYFINIAKEIHNVIKSKLSLILVDDSPCPLDLKPFPHMHFERKLIQCPDSYILWVRKFFFNLLDVSDSEDNVCDSLDTCLRVY</sequence>
<dbReference type="PANTHER" id="PTHR16253:SF0">
    <property type="entry name" value="TETRATRICOPEPTIDE REPEAT PROTEIN 22"/>
    <property type="match status" value="1"/>
</dbReference>
<evidence type="ECO:0000313" key="2">
    <source>
        <dbReference type="EMBL" id="KAK3608443.1"/>
    </source>
</evidence>
<dbReference type="InterPro" id="IPR042342">
    <property type="entry name" value="TTC22"/>
</dbReference>
<reference evidence="2" key="2">
    <citation type="journal article" date="2021" name="Genome Biol. Evol.">
        <title>Developing a high-quality reference genome for a parasitic bivalve with doubly uniparental inheritance (Bivalvia: Unionida).</title>
        <authorList>
            <person name="Smith C.H."/>
        </authorList>
    </citation>
    <scope>NUCLEOTIDE SEQUENCE</scope>
    <source>
        <strain evidence="2">CHS0354</strain>
        <tissue evidence="2">Mantle</tissue>
    </source>
</reference>
<dbReference type="EMBL" id="JAEAOA010002070">
    <property type="protein sequence ID" value="KAK3608443.1"/>
    <property type="molecule type" value="Genomic_DNA"/>
</dbReference>